<accession>A0A1G2Q182</accession>
<evidence type="ECO:0000313" key="3">
    <source>
        <dbReference type="Proteomes" id="UP000177575"/>
    </source>
</evidence>
<reference evidence="2 3" key="1">
    <citation type="journal article" date="2016" name="Nat. Commun.">
        <title>Thousands of microbial genomes shed light on interconnected biogeochemical processes in an aquifer system.</title>
        <authorList>
            <person name="Anantharaman K."/>
            <person name="Brown C.T."/>
            <person name="Hug L.A."/>
            <person name="Sharon I."/>
            <person name="Castelle C.J."/>
            <person name="Probst A.J."/>
            <person name="Thomas B.C."/>
            <person name="Singh A."/>
            <person name="Wilkins M.J."/>
            <person name="Karaoz U."/>
            <person name="Brodie E.L."/>
            <person name="Williams K.H."/>
            <person name="Hubbard S.S."/>
            <person name="Banfield J.F."/>
        </authorList>
    </citation>
    <scope>NUCLEOTIDE SEQUENCE [LARGE SCALE GENOMIC DNA]</scope>
</reference>
<organism evidence="2 3">
    <name type="scientific">Candidatus Veblenbacteria bacterium RIFOXYB1_FULL_43_13</name>
    <dbReference type="NCBI Taxonomy" id="1802426"/>
    <lineage>
        <taxon>Bacteria</taxon>
        <taxon>Candidatus Vebleniibacteriota</taxon>
    </lineage>
</organism>
<protein>
    <submittedName>
        <fullName evidence="2">Uncharacterized protein</fullName>
    </submittedName>
</protein>
<dbReference type="EMBL" id="MHTC01000052">
    <property type="protein sequence ID" value="OHA54336.1"/>
    <property type="molecule type" value="Genomic_DNA"/>
</dbReference>
<feature type="region of interest" description="Disordered" evidence="1">
    <location>
        <begin position="37"/>
        <end position="65"/>
    </location>
</feature>
<proteinExistence type="predicted"/>
<dbReference type="Proteomes" id="UP000177575">
    <property type="component" value="Unassembled WGS sequence"/>
</dbReference>
<comment type="caution">
    <text evidence="2">The sequence shown here is derived from an EMBL/GenBank/DDBJ whole genome shotgun (WGS) entry which is preliminary data.</text>
</comment>
<feature type="compositionally biased region" description="Polar residues" evidence="1">
    <location>
        <begin position="40"/>
        <end position="65"/>
    </location>
</feature>
<sequence length="65" mass="7403">MLYKTKTDEEGNLIVVDLFTNRRVPADEEVMVLAQKELLESSQQSMSNPSDDNQEQTESSNKLEV</sequence>
<dbReference type="AlphaFoldDB" id="A0A1G2Q182"/>
<evidence type="ECO:0000313" key="2">
    <source>
        <dbReference type="EMBL" id="OHA54336.1"/>
    </source>
</evidence>
<gene>
    <name evidence="2" type="ORF">A2388_02645</name>
</gene>
<name>A0A1G2Q182_9BACT</name>
<evidence type="ECO:0000256" key="1">
    <source>
        <dbReference type="SAM" id="MobiDB-lite"/>
    </source>
</evidence>